<reference evidence="1" key="1">
    <citation type="submission" date="2021-06" db="EMBL/GenBank/DDBJ databases">
        <authorList>
            <person name="Kallberg Y."/>
            <person name="Tangrot J."/>
            <person name="Rosling A."/>
        </authorList>
    </citation>
    <scope>NUCLEOTIDE SEQUENCE</scope>
    <source>
        <strain evidence="1">MA461A</strain>
    </source>
</reference>
<protein>
    <submittedName>
        <fullName evidence="1">25145_t:CDS:1</fullName>
    </submittedName>
</protein>
<sequence length="41" mass="4701">RQNGPQTLRDPACKTVEMHKIKSQNALRRRSHSAKPLTKFA</sequence>
<gene>
    <name evidence="1" type="ORF">RPERSI_LOCUS14396</name>
</gene>
<accession>A0ACA9QLC4</accession>
<proteinExistence type="predicted"/>
<comment type="caution">
    <text evidence="1">The sequence shown here is derived from an EMBL/GenBank/DDBJ whole genome shotgun (WGS) entry which is preliminary data.</text>
</comment>
<keyword evidence="2" id="KW-1185">Reference proteome</keyword>
<dbReference type="EMBL" id="CAJVQC010033110">
    <property type="protein sequence ID" value="CAG8753050.1"/>
    <property type="molecule type" value="Genomic_DNA"/>
</dbReference>
<evidence type="ECO:0000313" key="1">
    <source>
        <dbReference type="EMBL" id="CAG8753050.1"/>
    </source>
</evidence>
<feature type="non-terminal residue" evidence="1">
    <location>
        <position position="1"/>
    </location>
</feature>
<evidence type="ECO:0000313" key="2">
    <source>
        <dbReference type="Proteomes" id="UP000789920"/>
    </source>
</evidence>
<dbReference type="Proteomes" id="UP000789920">
    <property type="component" value="Unassembled WGS sequence"/>
</dbReference>
<organism evidence="1 2">
    <name type="scientific">Racocetra persica</name>
    <dbReference type="NCBI Taxonomy" id="160502"/>
    <lineage>
        <taxon>Eukaryota</taxon>
        <taxon>Fungi</taxon>
        <taxon>Fungi incertae sedis</taxon>
        <taxon>Mucoromycota</taxon>
        <taxon>Glomeromycotina</taxon>
        <taxon>Glomeromycetes</taxon>
        <taxon>Diversisporales</taxon>
        <taxon>Gigasporaceae</taxon>
        <taxon>Racocetra</taxon>
    </lineage>
</organism>
<name>A0ACA9QLC4_9GLOM</name>